<feature type="non-terminal residue" evidence="2">
    <location>
        <position position="341"/>
    </location>
</feature>
<reference evidence="2" key="1">
    <citation type="submission" date="2023-06" db="EMBL/GenBank/DDBJ databases">
        <authorList>
            <person name="Delattre M."/>
        </authorList>
    </citation>
    <scope>NUCLEOTIDE SEQUENCE</scope>
    <source>
        <strain evidence="2">AF72</strain>
    </source>
</reference>
<evidence type="ECO:0000313" key="2">
    <source>
        <dbReference type="EMBL" id="CAJ0585852.1"/>
    </source>
</evidence>
<name>A0AA36DFN9_9BILA</name>
<dbReference type="AlphaFoldDB" id="A0AA36DFN9"/>
<feature type="compositionally biased region" description="Polar residues" evidence="1">
    <location>
        <begin position="79"/>
        <end position="89"/>
    </location>
</feature>
<accession>A0AA36DFN9</accession>
<protein>
    <submittedName>
        <fullName evidence="2">Uncharacterized protein</fullName>
    </submittedName>
</protein>
<organism evidence="2 3">
    <name type="scientific">Mesorhabditis spiculigera</name>
    <dbReference type="NCBI Taxonomy" id="96644"/>
    <lineage>
        <taxon>Eukaryota</taxon>
        <taxon>Metazoa</taxon>
        <taxon>Ecdysozoa</taxon>
        <taxon>Nematoda</taxon>
        <taxon>Chromadorea</taxon>
        <taxon>Rhabditida</taxon>
        <taxon>Rhabditina</taxon>
        <taxon>Rhabditomorpha</taxon>
        <taxon>Rhabditoidea</taxon>
        <taxon>Rhabditidae</taxon>
        <taxon>Mesorhabditinae</taxon>
        <taxon>Mesorhabditis</taxon>
    </lineage>
</organism>
<feature type="region of interest" description="Disordered" evidence="1">
    <location>
        <begin position="35"/>
        <end position="100"/>
    </location>
</feature>
<feature type="compositionally biased region" description="Low complexity" evidence="1">
    <location>
        <begin position="47"/>
        <end position="64"/>
    </location>
</feature>
<dbReference type="EMBL" id="CATQJA010002706">
    <property type="protein sequence ID" value="CAJ0585852.1"/>
    <property type="molecule type" value="Genomic_DNA"/>
</dbReference>
<comment type="caution">
    <text evidence="2">The sequence shown here is derived from an EMBL/GenBank/DDBJ whole genome shotgun (WGS) entry which is preliminary data.</text>
</comment>
<dbReference type="Proteomes" id="UP001177023">
    <property type="component" value="Unassembled WGS sequence"/>
</dbReference>
<evidence type="ECO:0000313" key="3">
    <source>
        <dbReference type="Proteomes" id="UP001177023"/>
    </source>
</evidence>
<sequence>MDHAAQMTDLGQFNFEQNEEMQKMMQVLLANMPPLTIPPENMENVASPSEGQSSHSSGHVFSQSPAVGDENALPMMLGTPSQLNQTTTSEKPETASKPSDGWFQCFSTQSQLELDALIYSLFAAPRVEKKGDGFDHYECLNRSKFKCRFRLRVKRINDWHIVEERSGHSHSADLAAIPTQGLAKSIREIVDQSFHEDWPTSLRQERIEQEMRRLGLPANPRLSRQIDNRVSYLRRVKNLSEVKRIQEENDVMDHLQALKSQLQQTPTKNIFSTPTENSPFKPVIPGGQAAAPPMEMDINAILSQLQQQHQFNVSPLRNGNAGLDLVAAAAAAMQASPEKNV</sequence>
<keyword evidence="3" id="KW-1185">Reference proteome</keyword>
<proteinExistence type="predicted"/>
<gene>
    <name evidence="2" type="ORF">MSPICULIGERA_LOCUS23862</name>
</gene>
<evidence type="ECO:0000256" key="1">
    <source>
        <dbReference type="SAM" id="MobiDB-lite"/>
    </source>
</evidence>